<evidence type="ECO:0000313" key="1">
    <source>
        <dbReference type="EMBL" id="MVQ31636.1"/>
    </source>
</evidence>
<organism evidence="1 2">
    <name type="scientific">Ramlibacter pinisoli</name>
    <dbReference type="NCBI Taxonomy" id="2682844"/>
    <lineage>
        <taxon>Bacteria</taxon>
        <taxon>Pseudomonadati</taxon>
        <taxon>Pseudomonadota</taxon>
        <taxon>Betaproteobacteria</taxon>
        <taxon>Burkholderiales</taxon>
        <taxon>Comamonadaceae</taxon>
        <taxon>Ramlibacter</taxon>
    </lineage>
</organism>
<protein>
    <submittedName>
        <fullName evidence="1">Uncharacterized protein</fullName>
    </submittedName>
</protein>
<evidence type="ECO:0000313" key="2">
    <source>
        <dbReference type="Proteomes" id="UP000469385"/>
    </source>
</evidence>
<dbReference type="Proteomes" id="UP000469385">
    <property type="component" value="Unassembled WGS sequence"/>
</dbReference>
<accession>A0A6N8J0C6</accession>
<dbReference type="AlphaFoldDB" id="A0A6N8J0C6"/>
<gene>
    <name evidence="1" type="ORF">GON04_19415</name>
</gene>
<reference evidence="1 2" key="1">
    <citation type="submission" date="2019-12" db="EMBL/GenBank/DDBJ databases">
        <authorList>
            <person name="Huq M.A."/>
        </authorList>
    </citation>
    <scope>NUCLEOTIDE SEQUENCE [LARGE SCALE GENOMIC DNA]</scope>
    <source>
        <strain evidence="1 2">MAH-25</strain>
    </source>
</reference>
<proteinExistence type="predicted"/>
<keyword evidence="2" id="KW-1185">Reference proteome</keyword>
<name>A0A6N8J0C6_9BURK</name>
<comment type="caution">
    <text evidence="1">The sequence shown here is derived from an EMBL/GenBank/DDBJ whole genome shotgun (WGS) entry which is preliminary data.</text>
</comment>
<dbReference type="EMBL" id="WSEL01000009">
    <property type="protein sequence ID" value="MVQ31636.1"/>
    <property type="molecule type" value="Genomic_DNA"/>
</dbReference>
<sequence length="277" mass="29941">MSGDRDVRIPAGTLGTSFTIKGRYVQFQVIAASFGIRDYRFLSSNAPGTQTVGGDAPVFESKLPDHRGLVLAADVVVELKGENIELSRTGTGLSMKITAKDCTQGGVFQMEPERADGTQTRIRHLLAAGTFYFDNPNFRAREGDVVPFNPSDPTRATTVTVGPRINWANDMSPAFVGRDSPQVATRVLPTNCPNQIRRRDGTFVTVDHCGRESVWDVASGGRMGMVTGEDATEVSPPATNCVQNCQAQNRVRGGAVVLGHPFPVPADVRLHPDFQQP</sequence>